<dbReference type="EMBL" id="JAJSBI010000019">
    <property type="protein sequence ID" value="MCD9878162.1"/>
    <property type="molecule type" value="Genomic_DNA"/>
</dbReference>
<protein>
    <submittedName>
        <fullName evidence="2">Uncharacterized protein</fullName>
    </submittedName>
</protein>
<evidence type="ECO:0000313" key="2">
    <source>
        <dbReference type="EMBL" id="MCD9878162.1"/>
    </source>
</evidence>
<sequence>MTTQQPIRVPVMDTPVAPHPHTGPAPDTTGHQDPPTRPAPQRQERGSASGTPRPPDAATRPTAATGYAATRGDA</sequence>
<keyword evidence="3" id="KW-1185">Reference proteome</keyword>
<dbReference type="AlphaFoldDB" id="A0A9Q3VUU6"/>
<comment type="caution">
    <text evidence="2">The sequence shown here is derived from an EMBL/GenBank/DDBJ whole genome shotgun (WGS) entry which is preliminary data.</text>
</comment>
<reference evidence="2" key="1">
    <citation type="submission" date="2021-12" db="EMBL/GenBank/DDBJ databases">
        <authorList>
            <person name="Lee J.-H."/>
            <person name="Kim S.-B."/>
        </authorList>
    </citation>
    <scope>NUCLEOTIDE SEQUENCE</scope>
    <source>
        <strain evidence="2">NR30</strain>
    </source>
</reference>
<name>A0A9Q3VUU6_9ACTN</name>
<accession>A0A9Q3VUU6</accession>
<proteinExistence type="predicted"/>
<organism evidence="2 3">
    <name type="scientific">Streptomyces guryensis</name>
    <dbReference type="NCBI Taxonomy" id="2886947"/>
    <lineage>
        <taxon>Bacteria</taxon>
        <taxon>Bacillati</taxon>
        <taxon>Actinomycetota</taxon>
        <taxon>Actinomycetes</taxon>
        <taxon>Kitasatosporales</taxon>
        <taxon>Streptomycetaceae</taxon>
        <taxon>Streptomyces</taxon>
    </lineage>
</organism>
<evidence type="ECO:0000313" key="3">
    <source>
        <dbReference type="Proteomes" id="UP001108029"/>
    </source>
</evidence>
<evidence type="ECO:0000256" key="1">
    <source>
        <dbReference type="SAM" id="MobiDB-lite"/>
    </source>
</evidence>
<feature type="compositionally biased region" description="Low complexity" evidence="1">
    <location>
        <begin position="56"/>
        <end position="65"/>
    </location>
</feature>
<dbReference type="Proteomes" id="UP001108029">
    <property type="component" value="Unassembled WGS sequence"/>
</dbReference>
<dbReference type="RefSeq" id="WP_232652386.1">
    <property type="nucleotide sequence ID" value="NZ_JAJSBI010000019.1"/>
</dbReference>
<gene>
    <name evidence="2" type="ORF">LJ657_32015</name>
</gene>
<feature type="region of interest" description="Disordered" evidence="1">
    <location>
        <begin position="1"/>
        <end position="74"/>
    </location>
</feature>